<evidence type="ECO:0000313" key="2">
    <source>
        <dbReference type="Proteomes" id="UP000182427"/>
    </source>
</evidence>
<dbReference type="OrthoDB" id="117309at2"/>
<organism evidence="1 2">
    <name type="scientific">Terriglobus roseus</name>
    <dbReference type="NCBI Taxonomy" id="392734"/>
    <lineage>
        <taxon>Bacteria</taxon>
        <taxon>Pseudomonadati</taxon>
        <taxon>Acidobacteriota</taxon>
        <taxon>Terriglobia</taxon>
        <taxon>Terriglobales</taxon>
        <taxon>Acidobacteriaceae</taxon>
        <taxon>Terriglobus</taxon>
    </lineage>
</organism>
<dbReference type="AlphaFoldDB" id="A0A1G7JHV9"/>
<dbReference type="RefSeq" id="WP_047487024.1">
    <property type="nucleotide sequence ID" value="NZ_LT629690.1"/>
</dbReference>
<reference evidence="1 2" key="1">
    <citation type="submission" date="2016-10" db="EMBL/GenBank/DDBJ databases">
        <authorList>
            <person name="de Groot N.N."/>
        </authorList>
    </citation>
    <scope>NUCLEOTIDE SEQUENCE [LARGE SCALE GENOMIC DNA]</scope>
    <source>
        <strain evidence="1 2">GAS232</strain>
    </source>
</reference>
<accession>A0A1G7JHV9</accession>
<proteinExistence type="predicted"/>
<keyword evidence="2" id="KW-1185">Reference proteome</keyword>
<dbReference type="EMBL" id="LT629690">
    <property type="protein sequence ID" value="SDF24483.1"/>
    <property type="molecule type" value="Genomic_DNA"/>
</dbReference>
<name>A0A1G7JHV9_9BACT</name>
<evidence type="ECO:0000313" key="1">
    <source>
        <dbReference type="EMBL" id="SDF24483.1"/>
    </source>
</evidence>
<gene>
    <name evidence="1" type="ORF">SAMN05444167_1825</name>
</gene>
<sequence>MHPDDLLGLKDDMIAFIAGNGLRTVNAYVPEDVPSVMFEEHGPDAWKDFVEHAKATNVAFVTMSEVVLEKQDIEMLIERTRVHRFPDEAGQDLDDAQYLLQHIGKTGYLQIGFAYNGIMFLYETATDWYDRYQQWMEAVADLGSIVLDDSDED</sequence>
<dbReference type="Proteomes" id="UP000182427">
    <property type="component" value="Chromosome I"/>
</dbReference>
<protein>
    <submittedName>
        <fullName evidence="1">Uncharacterized protein</fullName>
    </submittedName>
</protein>